<name>A0A067SJF9_GALM3</name>
<dbReference type="EMBL" id="KL142398">
    <property type="protein sequence ID" value="KDR70157.1"/>
    <property type="molecule type" value="Genomic_DNA"/>
</dbReference>
<gene>
    <name evidence="2" type="ORF">GALMADRAFT_144837</name>
</gene>
<reference evidence="3" key="1">
    <citation type="journal article" date="2014" name="Proc. Natl. Acad. Sci. U.S.A.">
        <title>Extensive sampling of basidiomycete genomes demonstrates inadequacy of the white-rot/brown-rot paradigm for wood decay fungi.</title>
        <authorList>
            <person name="Riley R."/>
            <person name="Salamov A.A."/>
            <person name="Brown D.W."/>
            <person name="Nagy L.G."/>
            <person name="Floudas D."/>
            <person name="Held B.W."/>
            <person name="Levasseur A."/>
            <person name="Lombard V."/>
            <person name="Morin E."/>
            <person name="Otillar R."/>
            <person name="Lindquist E.A."/>
            <person name="Sun H."/>
            <person name="LaButti K.M."/>
            <person name="Schmutz J."/>
            <person name="Jabbour D."/>
            <person name="Luo H."/>
            <person name="Baker S.E."/>
            <person name="Pisabarro A.G."/>
            <person name="Walton J.D."/>
            <person name="Blanchette R.A."/>
            <person name="Henrissat B."/>
            <person name="Martin F."/>
            <person name="Cullen D."/>
            <person name="Hibbett D.S."/>
            <person name="Grigoriev I.V."/>
        </authorList>
    </citation>
    <scope>NUCLEOTIDE SEQUENCE [LARGE SCALE GENOMIC DNA]</scope>
    <source>
        <strain evidence="3">CBS 339.88</strain>
    </source>
</reference>
<keyword evidence="3" id="KW-1185">Reference proteome</keyword>
<feature type="transmembrane region" description="Helical" evidence="1">
    <location>
        <begin position="136"/>
        <end position="158"/>
    </location>
</feature>
<organism evidence="2 3">
    <name type="scientific">Galerina marginata (strain CBS 339.88)</name>
    <dbReference type="NCBI Taxonomy" id="685588"/>
    <lineage>
        <taxon>Eukaryota</taxon>
        <taxon>Fungi</taxon>
        <taxon>Dikarya</taxon>
        <taxon>Basidiomycota</taxon>
        <taxon>Agaricomycotina</taxon>
        <taxon>Agaricomycetes</taxon>
        <taxon>Agaricomycetidae</taxon>
        <taxon>Agaricales</taxon>
        <taxon>Agaricineae</taxon>
        <taxon>Strophariaceae</taxon>
        <taxon>Galerina</taxon>
    </lineage>
</organism>
<dbReference type="STRING" id="685588.A0A067SJF9"/>
<protein>
    <recommendedName>
        <fullName evidence="4">G-protein coupled receptors family 1 profile domain-containing protein</fullName>
    </recommendedName>
</protein>
<feature type="transmembrane region" description="Helical" evidence="1">
    <location>
        <begin position="245"/>
        <end position="266"/>
    </location>
</feature>
<accession>A0A067SJF9</accession>
<dbReference type="Proteomes" id="UP000027222">
    <property type="component" value="Unassembled WGS sequence"/>
</dbReference>
<feature type="transmembrane region" description="Helical" evidence="1">
    <location>
        <begin position="213"/>
        <end position="233"/>
    </location>
</feature>
<sequence>MPVEQTSSTLPGLVPGPNTLLETQMLGTMIAAALYGIVLTLSFDCFKLLFKKNVTVPSRPMRRFLVFLILTMFLLSTLSLVQGVLVSTTSIFQGISFPSLPGGAPYVLPFSIWTADAFMLWRCAILYQGIPRLARIALLCFISLVFVAALASGLLLFFTFSASWMRLPTLLIVSFSTLFNVIVSVLIVVRLIYHQIYLRNVLGPGHGSPYTRIMAMTVESASLLILVGIPYVFLVAYQDTAGSMMLLSLLPQICAISTLLIVYRVADGRAAMEMPSGDFDGKHLEGHLGSLRFDKTRSISLSSVYLPDLYEFDPKKSPGLP</sequence>
<dbReference type="HOGENOM" id="CLU_044614_5_0_1"/>
<evidence type="ECO:0008006" key="4">
    <source>
        <dbReference type="Google" id="ProtNLM"/>
    </source>
</evidence>
<proteinExistence type="predicted"/>
<evidence type="ECO:0000256" key="1">
    <source>
        <dbReference type="SAM" id="Phobius"/>
    </source>
</evidence>
<keyword evidence="1" id="KW-0472">Membrane</keyword>
<evidence type="ECO:0000313" key="2">
    <source>
        <dbReference type="EMBL" id="KDR70157.1"/>
    </source>
</evidence>
<dbReference type="AlphaFoldDB" id="A0A067SJF9"/>
<dbReference type="OrthoDB" id="3267806at2759"/>
<feature type="transmembrane region" description="Helical" evidence="1">
    <location>
        <begin position="170"/>
        <end position="193"/>
    </location>
</feature>
<feature type="transmembrane region" description="Helical" evidence="1">
    <location>
        <begin position="64"/>
        <end position="86"/>
    </location>
</feature>
<feature type="transmembrane region" description="Helical" evidence="1">
    <location>
        <begin position="25"/>
        <end position="43"/>
    </location>
</feature>
<keyword evidence="1" id="KW-1133">Transmembrane helix</keyword>
<keyword evidence="1" id="KW-0812">Transmembrane</keyword>
<evidence type="ECO:0000313" key="3">
    <source>
        <dbReference type="Proteomes" id="UP000027222"/>
    </source>
</evidence>
<feature type="transmembrane region" description="Helical" evidence="1">
    <location>
        <begin position="106"/>
        <end position="124"/>
    </location>
</feature>